<keyword evidence="2" id="KW-0732">Signal</keyword>
<evidence type="ECO:0000256" key="2">
    <source>
        <dbReference type="SAM" id="SignalP"/>
    </source>
</evidence>
<dbReference type="Proteomes" id="UP000094329">
    <property type="component" value="Unassembled WGS sequence"/>
</dbReference>
<dbReference type="EMBL" id="MDTU01000001">
    <property type="protein sequence ID" value="ODN43493.1"/>
    <property type="molecule type" value="Genomic_DNA"/>
</dbReference>
<feature type="chain" id="PRO_5045382690" description="Porin" evidence="2">
    <location>
        <begin position="23"/>
        <end position="443"/>
    </location>
</feature>
<evidence type="ECO:0000313" key="3">
    <source>
        <dbReference type="EMBL" id="ODN43493.1"/>
    </source>
</evidence>
<keyword evidence="4" id="KW-1185">Reference proteome</keyword>
<proteinExistence type="predicted"/>
<evidence type="ECO:0000313" key="4">
    <source>
        <dbReference type="Proteomes" id="UP000094329"/>
    </source>
</evidence>
<evidence type="ECO:0000256" key="1">
    <source>
        <dbReference type="SAM" id="Coils"/>
    </source>
</evidence>
<sequence>MKKLCSTAVLLAAAAVPVVSFAASSSEQQIKQLQLDMKQLQQQVAQLQGAGTSSGGLVHVGPLYKDGPMVSQIGAIGQEQNILVTRQKMSKMGQQLPLLSIGGLLESDIGYGRNTNLDGNYFDDQRTSDAELTAARIHIMANINDWTTGFIYYDFLASNLRTGKVTFGNLNETPFYASIGKSYTYFGNWTGPNIISTDVASALFESRSDNAMLGYTKGGFNAQLGMTSPTTTVYTDTSSTHTNHASLVTQARYTFDLGNKNSAYFGAGYMSDINGTEVSALSQAQPADGHSRLPVADVHAGATFGPVSINAEYATTLVKVQNYDDNLATGTTTNSDKVSAFEIDASYNFKIKSYASYVAFGYSQSQNAANLKTYYTANTGSHQAGDPLNSGSTIAKRIYSLDTGISLDNRTDLGVEVARMESYDNTGVSPRSYLVGFDMTVHF</sequence>
<dbReference type="RefSeq" id="WP_069313290.1">
    <property type="nucleotide sequence ID" value="NZ_MDTU01000001.1"/>
</dbReference>
<comment type="caution">
    <text evidence="3">The sequence shown here is derived from an EMBL/GenBank/DDBJ whole genome shotgun (WGS) entry which is preliminary data.</text>
</comment>
<organism evidence="3 4">
    <name type="scientific">Piscirickettsia litoralis</name>
    <dbReference type="NCBI Taxonomy" id="1891921"/>
    <lineage>
        <taxon>Bacteria</taxon>
        <taxon>Pseudomonadati</taxon>
        <taxon>Pseudomonadota</taxon>
        <taxon>Gammaproteobacteria</taxon>
        <taxon>Thiotrichales</taxon>
        <taxon>Piscirickettsiaceae</taxon>
        <taxon>Piscirickettsia</taxon>
    </lineage>
</organism>
<evidence type="ECO:0008006" key="5">
    <source>
        <dbReference type="Google" id="ProtNLM"/>
    </source>
</evidence>
<name>A0ABX3A790_9GAMM</name>
<keyword evidence="1" id="KW-0175">Coiled coil</keyword>
<reference evidence="3 4" key="1">
    <citation type="submission" date="2016-08" db="EMBL/GenBank/DDBJ databases">
        <title>Draft genome sequence of Candidatus Piscirickettsia litoralis, from seawater.</title>
        <authorList>
            <person name="Wan X."/>
            <person name="Lee A.J."/>
            <person name="Hou S."/>
            <person name="Donachie S.P."/>
        </authorList>
    </citation>
    <scope>NUCLEOTIDE SEQUENCE [LARGE SCALE GENOMIC DNA]</scope>
    <source>
        <strain evidence="3 4">Y2</strain>
    </source>
</reference>
<feature type="coiled-coil region" evidence="1">
    <location>
        <begin position="23"/>
        <end position="50"/>
    </location>
</feature>
<feature type="signal peptide" evidence="2">
    <location>
        <begin position="1"/>
        <end position="22"/>
    </location>
</feature>
<dbReference type="SUPFAM" id="SSF56935">
    <property type="entry name" value="Porins"/>
    <property type="match status" value="1"/>
</dbReference>
<accession>A0ABX3A790</accession>
<protein>
    <recommendedName>
        <fullName evidence="5">Porin</fullName>
    </recommendedName>
</protein>
<dbReference type="NCBIfam" id="NF033652">
    <property type="entry name" value="LbtU_sider_porin"/>
    <property type="match status" value="1"/>
</dbReference>
<gene>
    <name evidence="3" type="ORF">BGC07_11905</name>
</gene>